<sequence>MAAQSHQVHPEVVQRLNKAEAALHDGVLMKQGSILKNWKERHFVLYSSGQLRYFKQRGHNRRVLRGSIDLHQCTGMTQGRQHTAPPNGWPPHVPDLACLAIHAPRRTYYFYATNRAEMDVWLAHLDPFVRRIRHAQPEYQNLNADLP</sequence>
<dbReference type="Gene3D" id="2.30.29.30">
    <property type="entry name" value="Pleckstrin-homology domain (PH domain)/Phosphotyrosine-binding domain (PTB)"/>
    <property type="match status" value="1"/>
</dbReference>
<keyword evidence="2" id="KW-0472">Membrane</keyword>
<dbReference type="OrthoDB" id="185175at2759"/>
<dbReference type="SMART" id="SM00233">
    <property type="entry name" value="PH"/>
    <property type="match status" value="1"/>
</dbReference>
<name>F2U2C3_SALR5</name>
<dbReference type="GO" id="GO:0045595">
    <property type="term" value="P:regulation of cell differentiation"/>
    <property type="evidence" value="ECO:0007669"/>
    <property type="project" value="TreeGrafter"/>
</dbReference>
<dbReference type="GeneID" id="16077571"/>
<reference evidence="4" key="1">
    <citation type="submission" date="2009-08" db="EMBL/GenBank/DDBJ databases">
        <title>Annotation of Salpingoeca rosetta.</title>
        <authorList>
            <consortium name="The Broad Institute Genome Sequencing Platform"/>
            <person name="Russ C."/>
            <person name="Cuomo C."/>
            <person name="Burger G."/>
            <person name="Gray M.W."/>
            <person name="Holland P.W.H."/>
            <person name="King N."/>
            <person name="Lang F.B.F."/>
            <person name="Roger A.J."/>
            <person name="Ruiz-Trillo I."/>
            <person name="Young S.K."/>
            <person name="Zeng Q."/>
            <person name="Gargeya S."/>
            <person name="Alvarado L."/>
            <person name="Berlin A."/>
            <person name="Chapman S.B."/>
            <person name="Chen Z."/>
            <person name="Freedman E."/>
            <person name="Gellesch M."/>
            <person name="Goldberg J."/>
            <person name="Griggs A."/>
            <person name="Gujja S."/>
            <person name="Heilman E."/>
            <person name="Heiman D."/>
            <person name="Howarth C."/>
            <person name="Mehta T."/>
            <person name="Neiman D."/>
            <person name="Pearson M."/>
            <person name="Roberts A."/>
            <person name="Saif S."/>
            <person name="Shea T."/>
            <person name="Shenoy N."/>
            <person name="Sisk P."/>
            <person name="Stolte C."/>
            <person name="Sykes S."/>
            <person name="White J."/>
            <person name="Yandava C."/>
            <person name="Haas B."/>
            <person name="Nusbaum C."/>
            <person name="Birren B."/>
        </authorList>
    </citation>
    <scope>NUCLEOTIDE SEQUENCE</scope>
    <source>
        <strain evidence="4">ATCC 50818</strain>
    </source>
</reference>
<evidence type="ECO:0000256" key="1">
    <source>
        <dbReference type="ARBA" id="ARBA00004370"/>
    </source>
</evidence>
<evidence type="ECO:0000256" key="2">
    <source>
        <dbReference type="ARBA" id="ARBA00023136"/>
    </source>
</evidence>
<dbReference type="InParanoid" id="F2U2C3"/>
<dbReference type="RefSeq" id="XP_004996979.1">
    <property type="nucleotide sequence ID" value="XM_004996922.1"/>
</dbReference>
<dbReference type="InterPro" id="IPR039680">
    <property type="entry name" value="PLEKHB1/2"/>
</dbReference>
<accession>F2U2C3</accession>
<evidence type="ECO:0000259" key="3">
    <source>
        <dbReference type="PROSITE" id="PS50003"/>
    </source>
</evidence>
<protein>
    <recommendedName>
        <fullName evidence="3">PH domain-containing protein</fullName>
    </recommendedName>
</protein>
<proteinExistence type="predicted"/>
<dbReference type="KEGG" id="sre:PTSG_02488"/>
<organism evidence="4 5">
    <name type="scientific">Salpingoeca rosetta (strain ATCC 50818 / BSB-021)</name>
    <dbReference type="NCBI Taxonomy" id="946362"/>
    <lineage>
        <taxon>Eukaryota</taxon>
        <taxon>Choanoflagellata</taxon>
        <taxon>Craspedida</taxon>
        <taxon>Salpingoecidae</taxon>
        <taxon>Salpingoeca</taxon>
    </lineage>
</organism>
<dbReference type="InterPro" id="IPR001849">
    <property type="entry name" value="PH_domain"/>
</dbReference>
<dbReference type="PROSITE" id="PS50003">
    <property type="entry name" value="PH_DOMAIN"/>
    <property type="match status" value="1"/>
</dbReference>
<feature type="domain" description="PH" evidence="3">
    <location>
        <begin position="21"/>
        <end position="130"/>
    </location>
</feature>
<dbReference type="PANTHER" id="PTHR14309:SF10">
    <property type="entry name" value="PH DOMAIN-CONTAINING PROTEIN"/>
    <property type="match status" value="1"/>
</dbReference>
<dbReference type="Pfam" id="PF00169">
    <property type="entry name" value="PH"/>
    <property type="match status" value="1"/>
</dbReference>
<dbReference type="STRING" id="946362.F2U2C3"/>
<dbReference type="SUPFAM" id="SSF50729">
    <property type="entry name" value="PH domain-like"/>
    <property type="match status" value="1"/>
</dbReference>
<evidence type="ECO:0000313" key="5">
    <source>
        <dbReference type="Proteomes" id="UP000007799"/>
    </source>
</evidence>
<dbReference type="Proteomes" id="UP000007799">
    <property type="component" value="Unassembled WGS sequence"/>
</dbReference>
<dbReference type="EMBL" id="GL832959">
    <property type="protein sequence ID" value="EGD81775.1"/>
    <property type="molecule type" value="Genomic_DNA"/>
</dbReference>
<evidence type="ECO:0000313" key="4">
    <source>
        <dbReference type="EMBL" id="EGD81775.1"/>
    </source>
</evidence>
<dbReference type="InterPro" id="IPR011993">
    <property type="entry name" value="PH-like_dom_sf"/>
</dbReference>
<dbReference type="GO" id="GO:0016020">
    <property type="term" value="C:membrane"/>
    <property type="evidence" value="ECO:0007669"/>
    <property type="project" value="UniProtKB-SubCell"/>
</dbReference>
<keyword evidence="5" id="KW-1185">Reference proteome</keyword>
<dbReference type="AlphaFoldDB" id="F2U2C3"/>
<dbReference type="PANTHER" id="PTHR14309">
    <property type="entry name" value="EXPRESSED PROTEIN"/>
    <property type="match status" value="1"/>
</dbReference>
<comment type="subcellular location">
    <subcellularLocation>
        <location evidence="1">Membrane</location>
    </subcellularLocation>
</comment>
<gene>
    <name evidence="4" type="ORF">PTSG_02488</name>
</gene>